<proteinExistence type="predicted"/>
<dbReference type="SUPFAM" id="SSF55729">
    <property type="entry name" value="Acyl-CoA N-acyltransferases (Nat)"/>
    <property type="match status" value="1"/>
</dbReference>
<keyword evidence="2" id="KW-0012">Acyltransferase</keyword>
<gene>
    <name evidence="2" type="ORF">ACFPCY_37645</name>
</gene>
<dbReference type="GO" id="GO:0016746">
    <property type="term" value="F:acyltransferase activity"/>
    <property type="evidence" value="ECO:0007669"/>
    <property type="project" value="UniProtKB-KW"/>
</dbReference>
<accession>A0ABV9UDC9</accession>
<dbReference type="PROSITE" id="PS51186">
    <property type="entry name" value="GNAT"/>
    <property type="match status" value="1"/>
</dbReference>
<feature type="domain" description="N-acetyltransferase" evidence="1">
    <location>
        <begin position="73"/>
        <end position="209"/>
    </location>
</feature>
<name>A0ABV9UDC9_9ACTN</name>
<sequence length="209" mass="21967">MIEELVLAWTRGWSVSRGTPAPVPSDGAYRIDVGRPGHHVRYVLPHPHAKVIRRLTDQENAPGTWLKICAEPARIAPLLPSGWSLQQAPEYLMSAPLSQDAPPPSSGGYTLRLTTTGRIVKAAVQAPDGTLAATGQAGLADTHAVFDQIATEPAHRRRGLGAAVMSALSSAAAAQGAGTGVLVATTEGRALYRHLGWQEASPMTAAHLP</sequence>
<dbReference type="Proteomes" id="UP001595872">
    <property type="component" value="Unassembled WGS sequence"/>
</dbReference>
<dbReference type="EMBL" id="JBHSIT010000015">
    <property type="protein sequence ID" value="MFC4913072.1"/>
    <property type="molecule type" value="Genomic_DNA"/>
</dbReference>
<keyword evidence="2" id="KW-0808">Transferase</keyword>
<dbReference type="InterPro" id="IPR016181">
    <property type="entry name" value="Acyl_CoA_acyltransferase"/>
</dbReference>
<evidence type="ECO:0000313" key="2">
    <source>
        <dbReference type="EMBL" id="MFC4913072.1"/>
    </source>
</evidence>
<dbReference type="InterPro" id="IPR000182">
    <property type="entry name" value="GNAT_dom"/>
</dbReference>
<organism evidence="2 3">
    <name type="scientific">Actinomadura gamaensis</name>
    <dbReference type="NCBI Taxonomy" id="1763541"/>
    <lineage>
        <taxon>Bacteria</taxon>
        <taxon>Bacillati</taxon>
        <taxon>Actinomycetota</taxon>
        <taxon>Actinomycetes</taxon>
        <taxon>Streptosporangiales</taxon>
        <taxon>Thermomonosporaceae</taxon>
        <taxon>Actinomadura</taxon>
    </lineage>
</organism>
<evidence type="ECO:0000259" key="1">
    <source>
        <dbReference type="PROSITE" id="PS51186"/>
    </source>
</evidence>
<evidence type="ECO:0000313" key="3">
    <source>
        <dbReference type="Proteomes" id="UP001595872"/>
    </source>
</evidence>
<protein>
    <submittedName>
        <fullName evidence="2">GNAT family N-acetyltransferase</fullName>
        <ecNumber evidence="2">2.3.1.-</ecNumber>
    </submittedName>
</protein>
<keyword evidence="3" id="KW-1185">Reference proteome</keyword>
<comment type="caution">
    <text evidence="2">The sequence shown here is derived from an EMBL/GenBank/DDBJ whole genome shotgun (WGS) entry which is preliminary data.</text>
</comment>
<dbReference type="Gene3D" id="3.40.630.30">
    <property type="match status" value="1"/>
</dbReference>
<dbReference type="RefSeq" id="WP_378263641.1">
    <property type="nucleotide sequence ID" value="NZ_JBHSIT010000015.1"/>
</dbReference>
<dbReference type="EC" id="2.3.1.-" evidence="2"/>
<dbReference type="Pfam" id="PF13508">
    <property type="entry name" value="Acetyltransf_7"/>
    <property type="match status" value="1"/>
</dbReference>
<reference evidence="3" key="1">
    <citation type="journal article" date="2019" name="Int. J. Syst. Evol. Microbiol.">
        <title>The Global Catalogue of Microorganisms (GCM) 10K type strain sequencing project: providing services to taxonomists for standard genome sequencing and annotation.</title>
        <authorList>
            <consortium name="The Broad Institute Genomics Platform"/>
            <consortium name="The Broad Institute Genome Sequencing Center for Infectious Disease"/>
            <person name="Wu L."/>
            <person name="Ma J."/>
        </authorList>
    </citation>
    <scope>NUCLEOTIDE SEQUENCE [LARGE SCALE GENOMIC DNA]</scope>
    <source>
        <strain evidence="3">KLKA75</strain>
    </source>
</reference>